<dbReference type="GO" id="GO:0140359">
    <property type="term" value="F:ABC-type transporter activity"/>
    <property type="evidence" value="ECO:0007669"/>
    <property type="project" value="InterPro"/>
</dbReference>
<accession>A0A8J2ZQD9</accession>
<dbReference type="Proteomes" id="UP000656813">
    <property type="component" value="Unassembled WGS sequence"/>
</dbReference>
<gene>
    <name evidence="7" type="ORF">GCM10007096_00170</name>
</gene>
<evidence type="ECO:0000256" key="1">
    <source>
        <dbReference type="ARBA" id="ARBA00004141"/>
    </source>
</evidence>
<comment type="subcellular location">
    <subcellularLocation>
        <location evidence="1">Membrane</location>
        <topology evidence="1">Multi-pass membrane protein</topology>
    </subcellularLocation>
</comment>
<dbReference type="PANTHER" id="PTHR43077:SF5">
    <property type="entry name" value="PHAGE INFECTION PROTEIN"/>
    <property type="match status" value="1"/>
</dbReference>
<dbReference type="GO" id="GO:0016020">
    <property type="term" value="C:membrane"/>
    <property type="evidence" value="ECO:0007669"/>
    <property type="project" value="UniProtKB-SubCell"/>
</dbReference>
<evidence type="ECO:0000256" key="5">
    <source>
        <dbReference type="SAM" id="Phobius"/>
    </source>
</evidence>
<evidence type="ECO:0000313" key="8">
    <source>
        <dbReference type="Proteomes" id="UP000656813"/>
    </source>
</evidence>
<dbReference type="Pfam" id="PF12698">
    <property type="entry name" value="ABC2_membrane_3"/>
    <property type="match status" value="1"/>
</dbReference>
<evidence type="ECO:0000256" key="3">
    <source>
        <dbReference type="ARBA" id="ARBA00022989"/>
    </source>
</evidence>
<feature type="transmembrane region" description="Helical" evidence="5">
    <location>
        <begin position="229"/>
        <end position="255"/>
    </location>
</feature>
<feature type="transmembrane region" description="Helical" evidence="5">
    <location>
        <begin position="194"/>
        <end position="217"/>
    </location>
</feature>
<dbReference type="InterPro" id="IPR051328">
    <property type="entry name" value="T7SS_ABC-Transporter"/>
</dbReference>
<evidence type="ECO:0000259" key="6">
    <source>
        <dbReference type="Pfam" id="PF12698"/>
    </source>
</evidence>
<keyword evidence="4 5" id="KW-0472">Membrane</keyword>
<name>A0A8J2ZQD9_9BACL</name>
<reference evidence="7" key="1">
    <citation type="journal article" date="2014" name="Int. J. Syst. Evol. Microbiol.">
        <title>Complete genome sequence of Corynebacterium casei LMG S-19264T (=DSM 44701T), isolated from a smear-ripened cheese.</title>
        <authorList>
            <consortium name="US DOE Joint Genome Institute (JGI-PGF)"/>
            <person name="Walter F."/>
            <person name="Albersmeier A."/>
            <person name="Kalinowski J."/>
            <person name="Ruckert C."/>
        </authorList>
    </citation>
    <scope>NUCLEOTIDE SEQUENCE</scope>
    <source>
        <strain evidence="7">CGMCC 1.12777</strain>
    </source>
</reference>
<dbReference type="EMBL" id="BMFV01000001">
    <property type="protein sequence ID" value="GGH73192.1"/>
    <property type="molecule type" value="Genomic_DNA"/>
</dbReference>
<evidence type="ECO:0000313" key="7">
    <source>
        <dbReference type="EMBL" id="GGH73192.1"/>
    </source>
</evidence>
<reference evidence="7" key="2">
    <citation type="submission" date="2020-09" db="EMBL/GenBank/DDBJ databases">
        <authorList>
            <person name="Sun Q."/>
            <person name="Zhou Y."/>
        </authorList>
    </citation>
    <scope>NUCLEOTIDE SEQUENCE</scope>
    <source>
        <strain evidence="7">CGMCC 1.12777</strain>
    </source>
</reference>
<keyword evidence="8" id="KW-1185">Reference proteome</keyword>
<keyword evidence="3 5" id="KW-1133">Transmembrane helix</keyword>
<dbReference type="PANTHER" id="PTHR43077">
    <property type="entry name" value="TRANSPORT PERMEASE YVFS-RELATED"/>
    <property type="match status" value="1"/>
</dbReference>
<dbReference type="RefSeq" id="WP_188494829.1">
    <property type="nucleotide sequence ID" value="NZ_BMFV01000001.1"/>
</dbReference>
<dbReference type="Gene3D" id="3.40.1710.10">
    <property type="entry name" value="abc type-2 transporter like domain"/>
    <property type="match status" value="1"/>
</dbReference>
<feature type="domain" description="ABC-2 type transporter transmembrane" evidence="6">
    <location>
        <begin position="16"/>
        <end position="365"/>
    </location>
</feature>
<feature type="transmembrane region" description="Helical" evidence="5">
    <location>
        <begin position="314"/>
        <end position="331"/>
    </location>
</feature>
<protein>
    <recommendedName>
        <fullName evidence="6">ABC-2 type transporter transmembrane domain-containing protein</fullName>
    </recommendedName>
</protein>
<proteinExistence type="predicted"/>
<comment type="caution">
    <text evidence="7">The sequence shown here is derived from an EMBL/GenBank/DDBJ whole genome shotgun (WGS) entry which is preliminary data.</text>
</comment>
<evidence type="ECO:0000256" key="4">
    <source>
        <dbReference type="ARBA" id="ARBA00023136"/>
    </source>
</evidence>
<organism evidence="7 8">
    <name type="scientific">Pullulanibacillus pueri</name>
    <dbReference type="NCBI Taxonomy" id="1437324"/>
    <lineage>
        <taxon>Bacteria</taxon>
        <taxon>Bacillati</taxon>
        <taxon>Bacillota</taxon>
        <taxon>Bacilli</taxon>
        <taxon>Bacillales</taxon>
        <taxon>Sporolactobacillaceae</taxon>
        <taxon>Pullulanibacillus</taxon>
    </lineage>
</organism>
<evidence type="ECO:0000256" key="2">
    <source>
        <dbReference type="ARBA" id="ARBA00022692"/>
    </source>
</evidence>
<dbReference type="InterPro" id="IPR013525">
    <property type="entry name" value="ABC2_TM"/>
</dbReference>
<feature type="transmembrane region" description="Helical" evidence="5">
    <location>
        <begin position="12"/>
        <end position="31"/>
    </location>
</feature>
<dbReference type="AlphaFoldDB" id="A0A8J2ZQD9"/>
<feature type="transmembrane region" description="Helical" evidence="5">
    <location>
        <begin position="351"/>
        <end position="371"/>
    </location>
</feature>
<sequence>MSFGKFLKNQGVIAALFMAIFYQIIFMVIYLPGYSAVPKNIDELHVAIVNDDDHYGKAIAKQLKESLPFKEIDTDKTLKETQDLLEDRKISMVIHIPSDFSANLQSTENKQPNIDYYVNGSNPTMITSTLTSITSQIDSKISEQFSVNKAKGILTNLNVPEKQADQLAASIENSLDTNTITVHKMPDGMHNQMAPMFLTLVSYVGAMIASLTLSGVFKGVSKVIGKWKAIFYHQTVALIIAVIAPLIGISILYLIHGYGGGTFLQLWFHHALELIVALEFTSVFCLLFGQLGMIINLPIMLIQVIANGSVLPREMMYLPYKLMSYISPMYYSVQSDYSLLFGGGRLANYEWHLVLIGVVVVIINVLVVALVHRRGKETPTESVPSQS</sequence>
<keyword evidence="2 5" id="KW-0812">Transmembrane</keyword>
<feature type="transmembrane region" description="Helical" evidence="5">
    <location>
        <begin position="275"/>
        <end position="302"/>
    </location>
</feature>